<keyword evidence="2" id="KW-1185">Reference proteome</keyword>
<gene>
    <name evidence="1" type="ORF">ARMSODRAFT_443370</name>
</gene>
<reference evidence="2" key="1">
    <citation type="journal article" date="2017" name="Nat. Ecol. Evol.">
        <title>Genome expansion and lineage-specific genetic innovations in the forest pathogenic fungi Armillaria.</title>
        <authorList>
            <person name="Sipos G."/>
            <person name="Prasanna A.N."/>
            <person name="Walter M.C."/>
            <person name="O'Connor E."/>
            <person name="Balint B."/>
            <person name="Krizsan K."/>
            <person name="Kiss B."/>
            <person name="Hess J."/>
            <person name="Varga T."/>
            <person name="Slot J."/>
            <person name="Riley R."/>
            <person name="Boka B."/>
            <person name="Rigling D."/>
            <person name="Barry K."/>
            <person name="Lee J."/>
            <person name="Mihaltcheva S."/>
            <person name="LaButti K."/>
            <person name="Lipzen A."/>
            <person name="Waldron R."/>
            <person name="Moloney N.M."/>
            <person name="Sperisen C."/>
            <person name="Kredics L."/>
            <person name="Vagvoelgyi C."/>
            <person name="Patrignani A."/>
            <person name="Fitzpatrick D."/>
            <person name="Nagy I."/>
            <person name="Doyle S."/>
            <person name="Anderson J.B."/>
            <person name="Grigoriev I.V."/>
            <person name="Gueldener U."/>
            <person name="Muensterkoetter M."/>
            <person name="Nagy L.G."/>
        </authorList>
    </citation>
    <scope>NUCLEOTIDE SEQUENCE [LARGE SCALE GENOMIC DNA]</scope>
    <source>
        <strain evidence="2">28-4</strain>
    </source>
</reference>
<evidence type="ECO:0000313" key="1">
    <source>
        <dbReference type="EMBL" id="PBK65088.1"/>
    </source>
</evidence>
<name>A0A2H3BGC2_9AGAR</name>
<dbReference type="Proteomes" id="UP000218334">
    <property type="component" value="Unassembled WGS sequence"/>
</dbReference>
<dbReference type="STRING" id="1076256.A0A2H3BGC2"/>
<proteinExistence type="predicted"/>
<organism evidence="1 2">
    <name type="scientific">Armillaria solidipes</name>
    <dbReference type="NCBI Taxonomy" id="1076256"/>
    <lineage>
        <taxon>Eukaryota</taxon>
        <taxon>Fungi</taxon>
        <taxon>Dikarya</taxon>
        <taxon>Basidiomycota</taxon>
        <taxon>Agaricomycotina</taxon>
        <taxon>Agaricomycetes</taxon>
        <taxon>Agaricomycetidae</taxon>
        <taxon>Agaricales</taxon>
        <taxon>Marasmiineae</taxon>
        <taxon>Physalacriaceae</taxon>
        <taxon>Armillaria</taxon>
    </lineage>
</organism>
<dbReference type="EMBL" id="KZ293447">
    <property type="protein sequence ID" value="PBK65088.1"/>
    <property type="molecule type" value="Genomic_DNA"/>
</dbReference>
<accession>A0A2H3BGC2</accession>
<protein>
    <submittedName>
        <fullName evidence="1">Uncharacterized protein</fullName>
    </submittedName>
</protein>
<evidence type="ECO:0000313" key="2">
    <source>
        <dbReference type="Proteomes" id="UP000218334"/>
    </source>
</evidence>
<dbReference type="AlphaFoldDB" id="A0A2H3BGC2"/>
<sequence>MIFPCCLLSLRSSCCPARVAKSRFCVRKEPSFYAPMAATLTSTMESARASLDQLVAKFDWISAITHSPDITALLHSNDLPSPLQSVNLKASTNCLEHASREIQAGLDLLGNAVASLEAQMSRVRSFQHDYRLVLSPIRRVPAEIVMEILRHTWTADIALMANRVVHHGTGPFNYPC</sequence>